<accession>A0A0R3RV72</accession>
<name>A0A0R3RV72_9BILA</name>
<dbReference type="Proteomes" id="UP000050640">
    <property type="component" value="Unplaced"/>
</dbReference>
<sequence>MYSMKIILYSNGLKQLWCAKGLNESIYHARILAFGLHLITGLRRFHYEVMNEAYIKRDFTSDIILMVKRCLLNCYILVPSIFVLNSGNVTARLGYEPIAQFESSQTPPDYLVHETRDGRLLNDSGEVEWPRRPQFGRYAERSDENIVPPYSKQSSKHYHRQHSSKDEIGMDKVCRQKTEGPVKSTRHDYLTDKAKIDEAIKIDEDDSYLFVGE</sequence>
<dbReference type="WBParaSite" id="EEL_0000597901-mRNA-1">
    <property type="protein sequence ID" value="EEL_0000597901-mRNA-1"/>
    <property type="gene ID" value="EEL_0000597901"/>
</dbReference>
<evidence type="ECO:0000313" key="2">
    <source>
        <dbReference type="Proteomes" id="UP000050640"/>
    </source>
</evidence>
<evidence type="ECO:0000256" key="1">
    <source>
        <dbReference type="SAM" id="MobiDB-lite"/>
    </source>
</evidence>
<feature type="region of interest" description="Disordered" evidence="1">
    <location>
        <begin position="147"/>
        <end position="186"/>
    </location>
</feature>
<evidence type="ECO:0000313" key="3">
    <source>
        <dbReference type="WBParaSite" id="EEL_0000597901-mRNA-1"/>
    </source>
</evidence>
<protein>
    <submittedName>
        <fullName evidence="3">Bestrophin homolog</fullName>
    </submittedName>
</protein>
<keyword evidence="2" id="KW-1185">Reference proteome</keyword>
<reference evidence="3" key="1">
    <citation type="submission" date="2017-02" db="UniProtKB">
        <authorList>
            <consortium name="WormBaseParasite"/>
        </authorList>
    </citation>
    <scope>IDENTIFICATION</scope>
</reference>
<dbReference type="AlphaFoldDB" id="A0A0R3RV72"/>
<proteinExistence type="predicted"/>
<organism evidence="2 3">
    <name type="scientific">Elaeophora elaphi</name>
    <dbReference type="NCBI Taxonomy" id="1147741"/>
    <lineage>
        <taxon>Eukaryota</taxon>
        <taxon>Metazoa</taxon>
        <taxon>Ecdysozoa</taxon>
        <taxon>Nematoda</taxon>
        <taxon>Chromadorea</taxon>
        <taxon>Rhabditida</taxon>
        <taxon>Spirurina</taxon>
        <taxon>Spiruromorpha</taxon>
        <taxon>Filarioidea</taxon>
        <taxon>Onchocercidae</taxon>
        <taxon>Elaeophora</taxon>
    </lineage>
</organism>
<feature type="compositionally biased region" description="Basic and acidic residues" evidence="1">
    <location>
        <begin position="163"/>
        <end position="186"/>
    </location>
</feature>